<reference evidence="1 2" key="1">
    <citation type="journal article" date="2016" name="Nat. Commun.">
        <title>Thousands of microbial genomes shed light on interconnected biogeochemical processes in an aquifer system.</title>
        <authorList>
            <person name="Anantharaman K."/>
            <person name="Brown C.T."/>
            <person name="Hug L.A."/>
            <person name="Sharon I."/>
            <person name="Castelle C.J."/>
            <person name="Probst A.J."/>
            <person name="Thomas B.C."/>
            <person name="Singh A."/>
            <person name="Wilkins M.J."/>
            <person name="Karaoz U."/>
            <person name="Brodie E.L."/>
            <person name="Williams K.H."/>
            <person name="Hubbard S.S."/>
            <person name="Banfield J.F."/>
        </authorList>
    </citation>
    <scope>NUCLEOTIDE SEQUENCE [LARGE SCALE GENOMIC DNA]</scope>
</reference>
<evidence type="ECO:0000313" key="2">
    <source>
        <dbReference type="Proteomes" id="UP000176850"/>
    </source>
</evidence>
<accession>A0A1F7GIM8</accession>
<dbReference type="EMBL" id="MFZH01000030">
    <property type="protein sequence ID" value="OGK18546.1"/>
    <property type="molecule type" value="Genomic_DNA"/>
</dbReference>
<evidence type="ECO:0000313" key="1">
    <source>
        <dbReference type="EMBL" id="OGK18546.1"/>
    </source>
</evidence>
<name>A0A1F7GIM8_9BACT</name>
<protein>
    <submittedName>
        <fullName evidence="1">Uncharacterized protein</fullName>
    </submittedName>
</protein>
<sequence>MIEQLTELAPYLSHYPSALVEAGHFYANEELTSEHYMSMRIGLRVVDGLKQIGLPSTLCLLIDDYNAPDVHSETNLAIAKAHGFNPVITFREKDQFLGTLDIFNSLKIRGKAKIRKKTGDWHLKDDGFAKIMNADGKPTCSLLDAALYCHKYTIGGGICVTVLPDTKVYRLEQLHTKSVLKAAGQKIPILNVYFGTKEEIFLDFDY</sequence>
<dbReference type="Proteomes" id="UP000176850">
    <property type="component" value="Unassembled WGS sequence"/>
</dbReference>
<proteinExistence type="predicted"/>
<gene>
    <name evidence="1" type="ORF">A2799_03010</name>
</gene>
<organism evidence="1 2">
    <name type="scientific">Candidatus Roizmanbacteria bacterium RIFCSPHIGHO2_01_FULL_39_24</name>
    <dbReference type="NCBI Taxonomy" id="1802032"/>
    <lineage>
        <taxon>Bacteria</taxon>
        <taxon>Candidatus Roizmaniibacteriota</taxon>
    </lineage>
</organism>
<comment type="caution">
    <text evidence="1">The sequence shown here is derived from an EMBL/GenBank/DDBJ whole genome shotgun (WGS) entry which is preliminary data.</text>
</comment>
<dbReference type="AlphaFoldDB" id="A0A1F7GIM8"/>